<dbReference type="Pfam" id="PF06565">
    <property type="entry name" value="DM10_dom"/>
    <property type="match status" value="3"/>
</dbReference>
<proteinExistence type="predicted"/>
<dbReference type="InterPro" id="IPR040193">
    <property type="entry name" value="EFHC1/EFHC2/EFHB"/>
</dbReference>
<reference evidence="8 9" key="1">
    <citation type="journal article" date="2010" name="Cell">
        <title>The genome of Naegleria gruberi illuminates early eukaryotic versatility.</title>
        <authorList>
            <person name="Fritz-Laylin L.K."/>
            <person name="Prochnik S.E."/>
            <person name="Ginger M.L."/>
            <person name="Dacks J.B."/>
            <person name="Carpenter M.L."/>
            <person name="Field M.C."/>
            <person name="Kuo A."/>
            <person name="Paredez A."/>
            <person name="Chapman J."/>
            <person name="Pham J."/>
            <person name="Shu S."/>
            <person name="Neupane R."/>
            <person name="Cipriano M."/>
            <person name="Mancuso J."/>
            <person name="Tu H."/>
            <person name="Salamov A."/>
            <person name="Lindquist E."/>
            <person name="Shapiro H."/>
            <person name="Lucas S."/>
            <person name="Grigoriev I.V."/>
            <person name="Cande W.Z."/>
            <person name="Fulton C."/>
            <person name="Rokhsar D.S."/>
            <person name="Dawson S.C."/>
        </authorList>
    </citation>
    <scope>NUCLEOTIDE SEQUENCE [LARGE SCALE GENOMIC DNA]</scope>
    <source>
        <strain evidence="8 9">NEG-M</strain>
    </source>
</reference>
<dbReference type="OMA" id="SCGEEMM"/>
<keyword evidence="9" id="KW-1185">Reference proteome</keyword>
<dbReference type="eggNOG" id="KOG0043">
    <property type="taxonomic scope" value="Eukaryota"/>
</dbReference>
<name>D2VS90_NAEGR</name>
<accession>D2VS90</accession>
<evidence type="ECO:0000313" key="9">
    <source>
        <dbReference type="Proteomes" id="UP000006671"/>
    </source>
</evidence>
<organism evidence="9">
    <name type="scientific">Naegleria gruberi</name>
    <name type="common">Amoeba</name>
    <dbReference type="NCBI Taxonomy" id="5762"/>
    <lineage>
        <taxon>Eukaryota</taxon>
        <taxon>Discoba</taxon>
        <taxon>Heterolobosea</taxon>
        <taxon>Tetramitia</taxon>
        <taxon>Eutetramitia</taxon>
        <taxon>Vahlkampfiidae</taxon>
        <taxon>Naegleria</taxon>
    </lineage>
</organism>
<dbReference type="InterPro" id="IPR011992">
    <property type="entry name" value="EF-hand-dom_pair"/>
</dbReference>
<keyword evidence="5" id="KW-0206">Cytoskeleton</keyword>
<protein>
    <recommendedName>
        <fullName evidence="7">DM10 domain-containing protein</fullName>
    </recommendedName>
</protein>
<sequence length="751" mass="87090">MSFNPRGSNKEYSFMSTTAPSVDRKLPFLPGYTFDDKFIKDRHHKGQLLAYKNNIPVVHDYDVPVEVDELQTETEKLAEMLKSTTQLYKTSVTNNDTTKKENWLSLEKKVLRFNAFFKEGVHESAVEQSRVRKCVIFYYLEDDTMHISEPKQDNSGIPQGTLVKRHRIPRDRASGSSNVYYTMDDLNIGREVTIYGKTFRIVDCDSFTREFYNGIGVEVPEPELYPGDQYTDLRDTIKKSMNPYKSLNPMDQDLKKYMEYSFKGMRTTPSKQEKVAVQKFLAFDRQVLRFFCYWDDSEKLYGDKRFFILEYYLSDDTMMITEVYPANSGYDPFPVFLKRQKVPRVKSSAVEPTTCYDETDLAIGKRVVVFSKNFLLYDCDEFTRDFFARKYGITSMTPIEVKDAPKPEIQYQEPPYNGFGDEEDSLGSWKYLVIKPPKKDVKKYIENDHKLFRYSAVLLTDCPEDKGRKFILSYYLSDDTISVFEPVQRNSGILGGKFLQRSKIKNDNGDFIKAHDTFIGSVLNINSYLFYLQETDEYTVNYMEQNASQFPKANIETILNKIRKEVINLPDYKLRDALAETEGPGKVGMMSLRSFFDSLGINIVEHEIITILRHFNAKEDGAISYSEFLSAITSAPTIEKKQQSIQKTQKKVIDEDVFKVALKVFKEKIGTRRLLVHDSFKIIADKSVDGLIGEVEFKRAVQDGLKLSLSDEHIESLIDHFFPETKRRLTLIEFMKIIEGTSTYLYAKQNK</sequence>
<dbReference type="KEGG" id="ngr:NAEGRDRAFT_81047"/>
<dbReference type="AlphaFoldDB" id="D2VS90"/>
<evidence type="ECO:0000313" key="8">
    <source>
        <dbReference type="EMBL" id="EFC40301.1"/>
    </source>
</evidence>
<dbReference type="STRING" id="5762.D2VS90"/>
<dbReference type="GO" id="GO:0005930">
    <property type="term" value="C:axoneme"/>
    <property type="evidence" value="ECO:0007669"/>
    <property type="project" value="TreeGrafter"/>
</dbReference>
<dbReference type="RefSeq" id="XP_002673045.1">
    <property type="nucleotide sequence ID" value="XM_002672999.1"/>
</dbReference>
<feature type="domain" description="DM10" evidence="7">
    <location>
        <begin position="107"/>
        <end position="216"/>
    </location>
</feature>
<dbReference type="OrthoDB" id="10255210at2759"/>
<dbReference type="FunFam" id="2.30.29.170:FF:000001">
    <property type="entry name" value="EF-hand domain containing 1"/>
    <property type="match status" value="1"/>
</dbReference>
<keyword evidence="4" id="KW-0677">Repeat</keyword>
<dbReference type="Proteomes" id="UP000006671">
    <property type="component" value="Unassembled WGS sequence"/>
</dbReference>
<dbReference type="InParanoid" id="D2VS90"/>
<feature type="domain" description="DM10" evidence="7">
    <location>
        <begin position="284"/>
        <end position="391"/>
    </location>
</feature>
<evidence type="ECO:0000256" key="6">
    <source>
        <dbReference type="ARBA" id="ARBA00023273"/>
    </source>
</evidence>
<feature type="domain" description="DM10" evidence="7">
    <location>
        <begin position="448"/>
        <end position="547"/>
    </location>
</feature>
<dbReference type="Gene3D" id="2.30.29.170">
    <property type="match status" value="3"/>
</dbReference>
<dbReference type="GO" id="GO:0060285">
    <property type="term" value="P:cilium-dependent cell motility"/>
    <property type="evidence" value="ECO:0007669"/>
    <property type="project" value="TreeGrafter"/>
</dbReference>
<dbReference type="GO" id="GO:0007052">
    <property type="term" value="P:mitotic spindle organization"/>
    <property type="evidence" value="ECO:0007669"/>
    <property type="project" value="TreeGrafter"/>
</dbReference>
<dbReference type="VEuPathDB" id="AmoebaDB:NAEGRDRAFT_81047"/>
<dbReference type="Gene3D" id="1.10.238.10">
    <property type="entry name" value="EF-hand"/>
    <property type="match status" value="1"/>
</dbReference>
<evidence type="ECO:0000256" key="3">
    <source>
        <dbReference type="ARBA" id="ARBA00022490"/>
    </source>
</evidence>
<keyword evidence="6" id="KW-0966">Cell projection</keyword>
<dbReference type="PANTHER" id="PTHR12086:SF9">
    <property type="entry name" value="EF-HAND DOMAIN-CONTAINING PROTEIN 1"/>
    <property type="match status" value="1"/>
</dbReference>
<evidence type="ECO:0000256" key="1">
    <source>
        <dbReference type="ARBA" id="ARBA00004138"/>
    </source>
</evidence>
<dbReference type="GO" id="GO:0043014">
    <property type="term" value="F:alpha-tubulin binding"/>
    <property type="evidence" value="ECO:0007669"/>
    <property type="project" value="TreeGrafter"/>
</dbReference>
<dbReference type="SMART" id="SM00676">
    <property type="entry name" value="DM10"/>
    <property type="match status" value="3"/>
</dbReference>
<evidence type="ECO:0000256" key="2">
    <source>
        <dbReference type="ARBA" id="ARBA00004245"/>
    </source>
</evidence>
<dbReference type="InterPro" id="IPR006602">
    <property type="entry name" value="DM10_dom"/>
</dbReference>
<evidence type="ECO:0000259" key="7">
    <source>
        <dbReference type="PROSITE" id="PS51336"/>
    </source>
</evidence>
<gene>
    <name evidence="8" type="ORF">NAEGRDRAFT_81047</name>
</gene>
<dbReference type="GO" id="GO:0072686">
    <property type="term" value="C:mitotic spindle"/>
    <property type="evidence" value="ECO:0007669"/>
    <property type="project" value="TreeGrafter"/>
</dbReference>
<dbReference type="PANTHER" id="PTHR12086">
    <property type="entry name" value="EF-HAND DOMAIN C-TERMINAL CONTAINING PROTEIN"/>
    <property type="match status" value="1"/>
</dbReference>
<dbReference type="GO" id="GO:0000281">
    <property type="term" value="P:mitotic cytokinesis"/>
    <property type="evidence" value="ECO:0007669"/>
    <property type="project" value="TreeGrafter"/>
</dbReference>
<dbReference type="EMBL" id="GG738893">
    <property type="protein sequence ID" value="EFC40301.1"/>
    <property type="molecule type" value="Genomic_DNA"/>
</dbReference>
<dbReference type="FunFam" id="2.30.29.170:FF:000004">
    <property type="entry name" value="EF-hand domain containing 2"/>
    <property type="match status" value="1"/>
</dbReference>
<evidence type="ECO:0000256" key="4">
    <source>
        <dbReference type="ARBA" id="ARBA00022737"/>
    </source>
</evidence>
<dbReference type="GeneID" id="8854732"/>
<keyword evidence="3" id="KW-0963">Cytoplasm</keyword>
<dbReference type="SUPFAM" id="SSF47473">
    <property type="entry name" value="EF-hand"/>
    <property type="match status" value="1"/>
</dbReference>
<comment type="subcellular location">
    <subcellularLocation>
        <location evidence="1">Cell projection</location>
        <location evidence="1">Cilium</location>
    </subcellularLocation>
    <subcellularLocation>
        <location evidence="2">Cytoplasm</location>
        <location evidence="2">Cytoskeleton</location>
    </subcellularLocation>
</comment>
<evidence type="ECO:0000256" key="5">
    <source>
        <dbReference type="ARBA" id="ARBA00023212"/>
    </source>
</evidence>
<dbReference type="PROSITE" id="PS51336">
    <property type="entry name" value="DM10"/>
    <property type="match status" value="3"/>
</dbReference>
<dbReference type="FunFam" id="2.30.29.170:FF:000002">
    <property type="entry name" value="EF-hand domain (C-terminal) containing 1"/>
    <property type="match status" value="1"/>
</dbReference>